<evidence type="ECO:0000256" key="2">
    <source>
        <dbReference type="SAM" id="SignalP"/>
    </source>
</evidence>
<protein>
    <submittedName>
        <fullName evidence="3">Uncharacterized protein</fullName>
    </submittedName>
</protein>
<keyword evidence="1" id="KW-0472">Membrane</keyword>
<evidence type="ECO:0000256" key="1">
    <source>
        <dbReference type="SAM" id="Phobius"/>
    </source>
</evidence>
<evidence type="ECO:0000313" key="4">
    <source>
        <dbReference type="Proteomes" id="UP000824219"/>
    </source>
</evidence>
<keyword evidence="2" id="KW-0732">Signal</keyword>
<dbReference type="EMBL" id="JAHKSW010000022">
    <property type="protein sequence ID" value="KAG7318640.1"/>
    <property type="molecule type" value="Genomic_DNA"/>
</dbReference>
<feature type="signal peptide" evidence="2">
    <location>
        <begin position="1"/>
        <end position="18"/>
    </location>
</feature>
<gene>
    <name evidence="3" type="ORF">KOW79_018395</name>
</gene>
<organism evidence="3 4">
    <name type="scientific">Hemibagrus wyckioides</name>
    <dbReference type="NCBI Taxonomy" id="337641"/>
    <lineage>
        <taxon>Eukaryota</taxon>
        <taxon>Metazoa</taxon>
        <taxon>Chordata</taxon>
        <taxon>Craniata</taxon>
        <taxon>Vertebrata</taxon>
        <taxon>Euteleostomi</taxon>
        <taxon>Actinopterygii</taxon>
        <taxon>Neopterygii</taxon>
        <taxon>Teleostei</taxon>
        <taxon>Ostariophysi</taxon>
        <taxon>Siluriformes</taxon>
        <taxon>Bagridae</taxon>
        <taxon>Hemibagrus</taxon>
    </lineage>
</organism>
<reference evidence="3 4" key="1">
    <citation type="submission" date="2021-06" db="EMBL/GenBank/DDBJ databases">
        <title>Chromosome-level genome assembly of the red-tail catfish (Hemibagrus wyckioides).</title>
        <authorList>
            <person name="Shao F."/>
        </authorList>
    </citation>
    <scope>NUCLEOTIDE SEQUENCE [LARGE SCALE GENOMIC DNA]</scope>
    <source>
        <strain evidence="3">EC202008001</strain>
        <tissue evidence="3">Blood</tissue>
    </source>
</reference>
<evidence type="ECO:0000313" key="3">
    <source>
        <dbReference type="EMBL" id="KAG7318640.1"/>
    </source>
</evidence>
<name>A0A9D3NAL9_9TELE</name>
<accession>A0A9D3NAL9</accession>
<feature type="chain" id="PRO_5038547865" evidence="2">
    <location>
        <begin position="19"/>
        <end position="177"/>
    </location>
</feature>
<dbReference type="Proteomes" id="UP000824219">
    <property type="component" value="Linkage Group LG22"/>
</dbReference>
<keyword evidence="4" id="KW-1185">Reference proteome</keyword>
<feature type="transmembrane region" description="Helical" evidence="1">
    <location>
        <begin position="122"/>
        <end position="155"/>
    </location>
</feature>
<sequence length="177" mass="19261">MLFIVFFLLLGSFGPLTGLQGNLENIPVDSGHKAEDTLDGVPTHHRAKSSHMLQLFLERKANHMLQNITAITPAISSTSAELNGEPLLSLCTKTTKVPEWKNTTGAGEESDGRPDWQITIAAVLILLLLVGVTAAKFAVSAAIAMVTGLIGIIIWHIQNRVKRKKENEDLPLKAVEY</sequence>
<keyword evidence="1" id="KW-0812">Transmembrane</keyword>
<dbReference type="AlphaFoldDB" id="A0A9D3NAL9"/>
<comment type="caution">
    <text evidence="3">The sequence shown here is derived from an EMBL/GenBank/DDBJ whole genome shotgun (WGS) entry which is preliminary data.</text>
</comment>
<proteinExistence type="predicted"/>
<keyword evidence="1" id="KW-1133">Transmembrane helix</keyword>